<dbReference type="EMBL" id="BAAATR010000001">
    <property type="protein sequence ID" value="GAA2226663.1"/>
    <property type="molecule type" value="Genomic_DNA"/>
</dbReference>
<name>A0ABN3DBZ9_9ACTN</name>
<dbReference type="Proteomes" id="UP001500305">
    <property type="component" value="Unassembled WGS sequence"/>
</dbReference>
<accession>A0ABN3DBZ9</accession>
<proteinExistence type="predicted"/>
<evidence type="ECO:0000313" key="3">
    <source>
        <dbReference type="Proteomes" id="UP001500305"/>
    </source>
</evidence>
<keyword evidence="3" id="KW-1185">Reference proteome</keyword>
<gene>
    <name evidence="2" type="ORF">GCM10010430_02250</name>
</gene>
<sequence length="40" mass="4234">MSAAWLPEQGQHAHPAVRFTFDGGTVPTGSEILPQAEEVA</sequence>
<evidence type="ECO:0000256" key="1">
    <source>
        <dbReference type="SAM" id="MobiDB-lite"/>
    </source>
</evidence>
<evidence type="ECO:0000313" key="2">
    <source>
        <dbReference type="EMBL" id="GAA2226663.1"/>
    </source>
</evidence>
<feature type="region of interest" description="Disordered" evidence="1">
    <location>
        <begin position="1"/>
        <end position="40"/>
    </location>
</feature>
<organism evidence="2 3">
    <name type="scientific">Kitasatospora cystarginea</name>
    <dbReference type="NCBI Taxonomy" id="58350"/>
    <lineage>
        <taxon>Bacteria</taxon>
        <taxon>Bacillati</taxon>
        <taxon>Actinomycetota</taxon>
        <taxon>Actinomycetes</taxon>
        <taxon>Kitasatosporales</taxon>
        <taxon>Streptomycetaceae</taxon>
        <taxon>Kitasatospora</taxon>
    </lineage>
</organism>
<reference evidence="2 3" key="1">
    <citation type="journal article" date="2019" name="Int. J. Syst. Evol. Microbiol.">
        <title>The Global Catalogue of Microorganisms (GCM) 10K type strain sequencing project: providing services to taxonomists for standard genome sequencing and annotation.</title>
        <authorList>
            <consortium name="The Broad Institute Genomics Platform"/>
            <consortium name="The Broad Institute Genome Sequencing Center for Infectious Disease"/>
            <person name="Wu L."/>
            <person name="Ma J."/>
        </authorList>
    </citation>
    <scope>NUCLEOTIDE SEQUENCE [LARGE SCALE GENOMIC DNA]</scope>
    <source>
        <strain evidence="2 3">JCM 7356</strain>
    </source>
</reference>
<dbReference type="RefSeq" id="WP_344634227.1">
    <property type="nucleotide sequence ID" value="NZ_BAAATR010000001.1"/>
</dbReference>
<comment type="caution">
    <text evidence="2">The sequence shown here is derived from an EMBL/GenBank/DDBJ whole genome shotgun (WGS) entry which is preliminary data.</text>
</comment>
<protein>
    <submittedName>
        <fullName evidence="2">Uncharacterized protein</fullName>
    </submittedName>
</protein>